<reference evidence="1" key="1">
    <citation type="submission" date="2014-12" db="EMBL/GenBank/DDBJ databases">
        <title>Insight into the proteome of Arion vulgaris.</title>
        <authorList>
            <person name="Aradska J."/>
            <person name="Bulat T."/>
            <person name="Smidak R."/>
            <person name="Sarate P."/>
            <person name="Gangsoo J."/>
            <person name="Sialana F."/>
            <person name="Bilban M."/>
            <person name="Lubec G."/>
        </authorList>
    </citation>
    <scope>NUCLEOTIDE SEQUENCE</scope>
    <source>
        <tissue evidence="1">Skin</tissue>
    </source>
</reference>
<protein>
    <submittedName>
        <fullName evidence="1">Uncharacterized protein</fullName>
    </submittedName>
</protein>
<evidence type="ECO:0000313" key="1">
    <source>
        <dbReference type="EMBL" id="CEK97479.1"/>
    </source>
</evidence>
<accession>A0A0B7BWB9</accession>
<proteinExistence type="predicted"/>
<sequence length="82" mass="9560">GKDMNKMTITSAQIERRRKIACNFRHTLLTNLGHKPPPSLESYITPRLLQQTHTKIFHVLLDILITHNSFLIHMHTNYGQDL</sequence>
<organism evidence="1">
    <name type="scientific">Arion vulgaris</name>
    <dbReference type="NCBI Taxonomy" id="1028688"/>
    <lineage>
        <taxon>Eukaryota</taxon>
        <taxon>Metazoa</taxon>
        <taxon>Spiralia</taxon>
        <taxon>Lophotrochozoa</taxon>
        <taxon>Mollusca</taxon>
        <taxon>Gastropoda</taxon>
        <taxon>Heterobranchia</taxon>
        <taxon>Euthyneura</taxon>
        <taxon>Panpulmonata</taxon>
        <taxon>Eupulmonata</taxon>
        <taxon>Stylommatophora</taxon>
        <taxon>Helicina</taxon>
        <taxon>Arionoidea</taxon>
        <taxon>Arionidae</taxon>
        <taxon>Arion</taxon>
    </lineage>
</organism>
<feature type="non-terminal residue" evidence="1">
    <location>
        <position position="82"/>
    </location>
</feature>
<name>A0A0B7BWB9_9EUPU</name>
<feature type="non-terminal residue" evidence="1">
    <location>
        <position position="1"/>
    </location>
</feature>
<dbReference type="AlphaFoldDB" id="A0A0B7BWB9"/>
<gene>
    <name evidence="1" type="primary">ORF215923</name>
</gene>
<dbReference type="EMBL" id="HACG01050614">
    <property type="protein sequence ID" value="CEK97479.1"/>
    <property type="molecule type" value="Transcribed_RNA"/>
</dbReference>